<dbReference type="Proteomes" id="UP000593568">
    <property type="component" value="Unassembled WGS sequence"/>
</dbReference>
<sequence>MIQKDNVVVSIVQEFYASLRHYKSRNTEGHMWDIVPERGKEVRVTPQIIYDFL</sequence>
<comment type="caution">
    <text evidence="1">The sequence shown here is derived from an EMBL/GenBank/DDBJ whole genome shotgun (WGS) entry which is preliminary data.</text>
</comment>
<reference evidence="1 2" key="1">
    <citation type="journal article" date="2019" name="Genome Biol. Evol.">
        <title>Insights into the evolution of the New World diploid cottons (Gossypium, subgenus Houzingenia) based on genome sequencing.</title>
        <authorList>
            <person name="Grover C.E."/>
            <person name="Arick M.A. 2nd"/>
            <person name="Thrash A."/>
            <person name="Conover J.L."/>
            <person name="Sanders W.S."/>
            <person name="Peterson D.G."/>
            <person name="Frelichowski J.E."/>
            <person name="Scheffler J.A."/>
            <person name="Scheffler B.E."/>
            <person name="Wendel J.F."/>
        </authorList>
    </citation>
    <scope>NUCLEOTIDE SEQUENCE [LARGE SCALE GENOMIC DNA]</scope>
    <source>
        <strain evidence="1">8</strain>
        <tissue evidence="1">Leaf</tissue>
    </source>
</reference>
<keyword evidence="2" id="KW-1185">Reference proteome</keyword>
<organism evidence="1 2">
    <name type="scientific">Gossypium trilobum</name>
    <dbReference type="NCBI Taxonomy" id="34281"/>
    <lineage>
        <taxon>Eukaryota</taxon>
        <taxon>Viridiplantae</taxon>
        <taxon>Streptophyta</taxon>
        <taxon>Embryophyta</taxon>
        <taxon>Tracheophyta</taxon>
        <taxon>Spermatophyta</taxon>
        <taxon>Magnoliopsida</taxon>
        <taxon>eudicotyledons</taxon>
        <taxon>Gunneridae</taxon>
        <taxon>Pentapetalae</taxon>
        <taxon>rosids</taxon>
        <taxon>malvids</taxon>
        <taxon>Malvales</taxon>
        <taxon>Malvaceae</taxon>
        <taxon>Malvoideae</taxon>
        <taxon>Gossypium</taxon>
    </lineage>
</organism>
<dbReference type="EMBL" id="JABEZW010229309">
    <property type="protein sequence ID" value="MBA0789315.1"/>
    <property type="molecule type" value="Genomic_DNA"/>
</dbReference>
<proteinExistence type="predicted"/>
<gene>
    <name evidence="1" type="ORF">Gotri_026034</name>
</gene>
<evidence type="ECO:0000313" key="1">
    <source>
        <dbReference type="EMBL" id="MBA0789315.1"/>
    </source>
</evidence>
<protein>
    <submittedName>
        <fullName evidence="1">Uncharacterized protein</fullName>
    </submittedName>
</protein>
<evidence type="ECO:0000313" key="2">
    <source>
        <dbReference type="Proteomes" id="UP000593568"/>
    </source>
</evidence>
<accession>A0A7J9FXM6</accession>
<dbReference type="AlphaFoldDB" id="A0A7J9FXM6"/>
<name>A0A7J9FXM6_9ROSI</name>